<sequence length="266" mass="30975">MNVSRRAYYAGSRKGIDDNRLKIKVRLRELHSASRGAAGSRTLMYQLRKAGIPIGRWKVRRLMKESGLISRQPGGHRYRICPEESVASPNRVRREFIPGEPNILWRGDISYIRTGKGWSYLAVVMDWYSRRVVGWAMSSTADAELICRALRHALEIRRPEKRVVFHSDQGSQYSSKRYRQLLWREGVIQSMSRRGNCWDNAPMELLFRSLKSEWIPEGGYPDEMSARCDIGQWLMGYYSQCRPHRFNNGATPVEKEEFWKKANNVS</sequence>
<protein>
    <recommendedName>
        <fullName evidence="5">Transposase</fullName>
    </recommendedName>
</protein>
<dbReference type="InterPro" id="IPR025948">
    <property type="entry name" value="HTH-like_dom"/>
</dbReference>
<feature type="domain" description="Integrase catalytic" evidence="1">
    <location>
        <begin position="100"/>
        <end position="197"/>
    </location>
</feature>
<dbReference type="NCBIfam" id="NF033516">
    <property type="entry name" value="transpos_IS3"/>
    <property type="match status" value="1"/>
</dbReference>
<dbReference type="InterPro" id="IPR050900">
    <property type="entry name" value="Transposase_IS3/IS150/IS904"/>
</dbReference>
<dbReference type="InterPro" id="IPR012337">
    <property type="entry name" value="RNaseH-like_sf"/>
</dbReference>
<dbReference type="InterPro" id="IPR001584">
    <property type="entry name" value="Integrase_cat-core"/>
</dbReference>
<name>A0ABX8M0K8_9GAMM</name>
<evidence type="ECO:0000259" key="1">
    <source>
        <dbReference type="Pfam" id="PF00665"/>
    </source>
</evidence>
<accession>A0ABX8M0K8</accession>
<evidence type="ECO:0000259" key="2">
    <source>
        <dbReference type="Pfam" id="PF13276"/>
    </source>
</evidence>
<dbReference type="Pfam" id="PF00665">
    <property type="entry name" value="rve"/>
    <property type="match status" value="1"/>
</dbReference>
<dbReference type="Gene3D" id="3.30.420.10">
    <property type="entry name" value="Ribonuclease H-like superfamily/Ribonuclease H"/>
    <property type="match status" value="1"/>
</dbReference>
<dbReference type="InterPro" id="IPR048020">
    <property type="entry name" value="Transpos_IS3"/>
</dbReference>
<gene>
    <name evidence="3" type="ORF">B0X70_22550</name>
</gene>
<dbReference type="PANTHER" id="PTHR46889:SF4">
    <property type="entry name" value="TRANSPOSASE INSO FOR INSERTION SEQUENCE ELEMENT IS911B-RELATED"/>
    <property type="match status" value="1"/>
</dbReference>
<dbReference type="Proteomes" id="UP000693715">
    <property type="component" value="Chromosome"/>
</dbReference>
<feature type="domain" description="HTH-like" evidence="2">
    <location>
        <begin position="21"/>
        <end position="73"/>
    </location>
</feature>
<evidence type="ECO:0008006" key="5">
    <source>
        <dbReference type="Google" id="ProtNLM"/>
    </source>
</evidence>
<dbReference type="Pfam" id="PF13276">
    <property type="entry name" value="HTH_21"/>
    <property type="match status" value="1"/>
</dbReference>
<dbReference type="SUPFAM" id="SSF53098">
    <property type="entry name" value="Ribonuclease H-like"/>
    <property type="match status" value="1"/>
</dbReference>
<organism evidence="3 4">
    <name type="scientific">Photorhabdus akhurstii</name>
    <dbReference type="NCBI Taxonomy" id="171438"/>
    <lineage>
        <taxon>Bacteria</taxon>
        <taxon>Pseudomonadati</taxon>
        <taxon>Pseudomonadota</taxon>
        <taxon>Gammaproteobacteria</taxon>
        <taxon>Enterobacterales</taxon>
        <taxon>Morganellaceae</taxon>
        <taxon>Photorhabdus</taxon>
    </lineage>
</organism>
<evidence type="ECO:0000313" key="3">
    <source>
        <dbReference type="EMBL" id="QXF35660.1"/>
    </source>
</evidence>
<dbReference type="InterPro" id="IPR036397">
    <property type="entry name" value="RNaseH_sf"/>
</dbReference>
<dbReference type="EMBL" id="CP020335">
    <property type="protein sequence ID" value="QXF35660.1"/>
    <property type="molecule type" value="Genomic_DNA"/>
</dbReference>
<evidence type="ECO:0000313" key="4">
    <source>
        <dbReference type="Proteomes" id="UP000693715"/>
    </source>
</evidence>
<keyword evidence="4" id="KW-1185">Reference proteome</keyword>
<reference evidence="3 4" key="1">
    <citation type="submission" date="2017-03" db="EMBL/GenBank/DDBJ databases">
        <title>Genome comparison of Photorhabdus luminescens strain 0813-124 phase variants.</title>
        <authorList>
            <person name="Chien C.-C."/>
            <person name="Chen W.-J."/>
            <person name="Shih M.-C."/>
            <person name="Hsieh F.-C."/>
        </authorList>
    </citation>
    <scope>NUCLEOTIDE SEQUENCE [LARGE SCALE GENOMIC DNA]</scope>
    <source>
        <strain evidence="3 4">0813-124 phase II</strain>
    </source>
</reference>
<proteinExistence type="predicted"/>
<dbReference type="PANTHER" id="PTHR46889">
    <property type="entry name" value="TRANSPOSASE INSF FOR INSERTION SEQUENCE IS3B-RELATED"/>
    <property type="match status" value="1"/>
</dbReference>